<dbReference type="OrthoDB" id="1252860at2759"/>
<dbReference type="PANTHER" id="PTHR31500">
    <property type="entry name" value="AT-HOOK MOTIF NUCLEAR-LOCALIZED PROTEIN 9"/>
    <property type="match status" value="1"/>
</dbReference>
<dbReference type="Proteomes" id="UP000824120">
    <property type="component" value="Chromosome 4"/>
</dbReference>
<comment type="caution">
    <text evidence="2">The sequence shown here is derived from an EMBL/GenBank/DDBJ whole genome shotgun (WGS) entry which is preliminary data.</text>
</comment>
<protein>
    <recommendedName>
        <fullName evidence="1">AT-hook motif nuclear-localized protein</fullName>
    </recommendedName>
</protein>
<comment type="domain">
    <text evidence="1">The PPC domain mediates interactions between AHL proteins.</text>
</comment>
<name>A0A9J5ZEF0_SOLCO</name>
<comment type="subcellular location">
    <subcellularLocation>
        <location evidence="1">Nucleus</location>
    </subcellularLocation>
</comment>
<keyword evidence="1" id="KW-0238">DNA-binding</keyword>
<evidence type="ECO:0000313" key="3">
    <source>
        <dbReference type="Proteomes" id="UP000824120"/>
    </source>
</evidence>
<feature type="non-terminal residue" evidence="2">
    <location>
        <position position="125"/>
    </location>
</feature>
<evidence type="ECO:0000313" key="2">
    <source>
        <dbReference type="EMBL" id="KAG5610813.1"/>
    </source>
</evidence>
<dbReference type="SUPFAM" id="SSF117856">
    <property type="entry name" value="AF0104/ALDC/Ptd012-like"/>
    <property type="match status" value="1"/>
</dbReference>
<dbReference type="AlphaFoldDB" id="A0A9J5ZEF0"/>
<organism evidence="2 3">
    <name type="scientific">Solanum commersonii</name>
    <name type="common">Commerson's wild potato</name>
    <name type="synonym">Commerson's nightshade</name>
    <dbReference type="NCBI Taxonomy" id="4109"/>
    <lineage>
        <taxon>Eukaryota</taxon>
        <taxon>Viridiplantae</taxon>
        <taxon>Streptophyta</taxon>
        <taxon>Embryophyta</taxon>
        <taxon>Tracheophyta</taxon>
        <taxon>Spermatophyta</taxon>
        <taxon>Magnoliopsida</taxon>
        <taxon>eudicotyledons</taxon>
        <taxon>Gunneridae</taxon>
        <taxon>Pentapetalae</taxon>
        <taxon>asterids</taxon>
        <taxon>lamiids</taxon>
        <taxon>Solanales</taxon>
        <taxon>Solanaceae</taxon>
        <taxon>Solanoideae</taxon>
        <taxon>Solaneae</taxon>
        <taxon>Solanum</taxon>
    </lineage>
</organism>
<keyword evidence="1" id="KW-0804">Transcription</keyword>
<comment type="function">
    <text evidence="1">Transcription factor that specifically binds AT-rich DNA sequences related to the nuclear matrix attachment regions (MARs).</text>
</comment>
<dbReference type="GO" id="GO:0003680">
    <property type="term" value="F:minor groove of adenine-thymine-rich DNA binding"/>
    <property type="evidence" value="ECO:0007669"/>
    <property type="project" value="UniProtKB-UniRule"/>
</dbReference>
<sequence length="125" mass="13628">MSFMVVESSRTCSLHVLLSRTDHSVIGGYVVGMLMVATPVEWKQLFNPMDSQKSSIGVKTTKILSNHGELFGVVGKSQLIHVNIGEIMTLLQQGRMKICILYAVCGIYSVALQESAMGGDIVTHE</sequence>
<keyword evidence="1" id="KW-0539">Nucleus</keyword>
<gene>
    <name evidence="2" type="ORF">H5410_022094</name>
</gene>
<dbReference type="PANTHER" id="PTHR31500:SF57">
    <property type="entry name" value="AT-HOOK MOTIF NUCLEAR-LOCALIZED PROTEIN 10"/>
    <property type="match status" value="1"/>
</dbReference>
<proteinExistence type="predicted"/>
<keyword evidence="1" id="KW-0805">Transcription regulation</keyword>
<reference evidence="2 3" key="1">
    <citation type="submission" date="2020-09" db="EMBL/GenBank/DDBJ databases">
        <title>De no assembly of potato wild relative species, Solanum commersonii.</title>
        <authorList>
            <person name="Cho K."/>
        </authorList>
    </citation>
    <scope>NUCLEOTIDE SEQUENCE [LARGE SCALE GENOMIC DNA]</scope>
    <source>
        <strain evidence="2">LZ3.2</strain>
        <tissue evidence="2">Leaf</tissue>
    </source>
</reference>
<dbReference type="InterPro" id="IPR039605">
    <property type="entry name" value="AHL"/>
</dbReference>
<evidence type="ECO:0000256" key="1">
    <source>
        <dbReference type="RuleBase" id="RU367031"/>
    </source>
</evidence>
<accession>A0A9J5ZEF0</accession>
<dbReference type="EMBL" id="JACXVP010000004">
    <property type="protein sequence ID" value="KAG5610813.1"/>
    <property type="molecule type" value="Genomic_DNA"/>
</dbReference>
<dbReference type="GO" id="GO:0005634">
    <property type="term" value="C:nucleus"/>
    <property type="evidence" value="ECO:0007669"/>
    <property type="project" value="UniProtKB-SubCell"/>
</dbReference>
<keyword evidence="3" id="KW-1185">Reference proteome</keyword>